<dbReference type="SUPFAM" id="SSF103473">
    <property type="entry name" value="MFS general substrate transporter"/>
    <property type="match status" value="1"/>
</dbReference>
<comment type="subcellular location">
    <subcellularLocation>
        <location evidence="1">Membrane</location>
        <topology evidence="1">Multi-pass membrane protein</topology>
    </subcellularLocation>
</comment>
<keyword evidence="5 9" id="KW-1133">Transmembrane helix</keyword>
<evidence type="ECO:0000313" key="11">
    <source>
        <dbReference type="EMBL" id="KAH6647834.1"/>
    </source>
</evidence>
<evidence type="ECO:0000256" key="5">
    <source>
        <dbReference type="ARBA" id="ARBA00022989"/>
    </source>
</evidence>
<evidence type="ECO:0000256" key="8">
    <source>
        <dbReference type="RuleBase" id="RU003346"/>
    </source>
</evidence>
<feature type="transmembrane region" description="Helical" evidence="9">
    <location>
        <begin position="417"/>
        <end position="440"/>
    </location>
</feature>
<comment type="caution">
    <text evidence="11">The sequence shown here is derived from an EMBL/GenBank/DDBJ whole genome shotgun (WGS) entry which is preliminary data.</text>
</comment>
<organism evidence="11 12">
    <name type="scientific">Truncatella angustata</name>
    <dbReference type="NCBI Taxonomy" id="152316"/>
    <lineage>
        <taxon>Eukaryota</taxon>
        <taxon>Fungi</taxon>
        <taxon>Dikarya</taxon>
        <taxon>Ascomycota</taxon>
        <taxon>Pezizomycotina</taxon>
        <taxon>Sordariomycetes</taxon>
        <taxon>Xylariomycetidae</taxon>
        <taxon>Amphisphaeriales</taxon>
        <taxon>Sporocadaceae</taxon>
        <taxon>Truncatella</taxon>
    </lineage>
</organism>
<keyword evidence="4 9" id="KW-0812">Transmembrane</keyword>
<proteinExistence type="inferred from homology"/>
<dbReference type="FunFam" id="1.20.1250.20:FF:000026">
    <property type="entry name" value="MFS quinate transporter QutD"/>
    <property type="match status" value="1"/>
</dbReference>
<dbReference type="Proteomes" id="UP000758603">
    <property type="component" value="Unassembled WGS sequence"/>
</dbReference>
<keyword evidence="11" id="KW-0762">Sugar transport</keyword>
<feature type="domain" description="Major facilitator superfamily (MFS) profile" evidence="10">
    <location>
        <begin position="11"/>
        <end position="469"/>
    </location>
</feature>
<evidence type="ECO:0000256" key="6">
    <source>
        <dbReference type="ARBA" id="ARBA00023136"/>
    </source>
</evidence>
<dbReference type="PRINTS" id="PR00171">
    <property type="entry name" value="SUGRTRNSPORT"/>
</dbReference>
<feature type="transmembrane region" description="Helical" evidence="9">
    <location>
        <begin position="79"/>
        <end position="100"/>
    </location>
</feature>
<comment type="similarity">
    <text evidence="2 8">Belongs to the major facilitator superfamily. Sugar transporter (TC 2.A.1.1) family.</text>
</comment>
<dbReference type="PROSITE" id="PS00217">
    <property type="entry name" value="SUGAR_TRANSPORT_2"/>
    <property type="match status" value="1"/>
</dbReference>
<dbReference type="CDD" id="cd17356">
    <property type="entry name" value="MFS_HXT"/>
    <property type="match status" value="1"/>
</dbReference>
<feature type="transmembrane region" description="Helical" evidence="9">
    <location>
        <begin position="106"/>
        <end position="125"/>
    </location>
</feature>
<keyword evidence="12" id="KW-1185">Reference proteome</keyword>
<feature type="transmembrane region" description="Helical" evidence="9">
    <location>
        <begin position="266"/>
        <end position="290"/>
    </location>
</feature>
<dbReference type="PROSITE" id="PS00216">
    <property type="entry name" value="SUGAR_TRANSPORT_1"/>
    <property type="match status" value="1"/>
</dbReference>
<dbReference type="PROSITE" id="PS50850">
    <property type="entry name" value="MFS"/>
    <property type="match status" value="1"/>
</dbReference>
<protein>
    <submittedName>
        <fullName evidence="11">High-affinity glucose transporter</fullName>
    </submittedName>
</protein>
<evidence type="ECO:0000313" key="12">
    <source>
        <dbReference type="Proteomes" id="UP000758603"/>
    </source>
</evidence>
<keyword evidence="3 8" id="KW-0813">Transport</keyword>
<keyword evidence="6 9" id="KW-0472">Membrane</keyword>
<dbReference type="GO" id="GO:0016020">
    <property type="term" value="C:membrane"/>
    <property type="evidence" value="ECO:0007669"/>
    <property type="project" value="UniProtKB-SubCell"/>
</dbReference>
<dbReference type="InterPro" id="IPR020846">
    <property type="entry name" value="MFS_dom"/>
</dbReference>
<dbReference type="EMBL" id="JAGPXC010000008">
    <property type="protein sequence ID" value="KAH6647834.1"/>
    <property type="molecule type" value="Genomic_DNA"/>
</dbReference>
<dbReference type="InterPro" id="IPR005829">
    <property type="entry name" value="Sugar_transporter_CS"/>
</dbReference>
<gene>
    <name evidence="11" type="ORF">BKA67DRAFT_523469</name>
</gene>
<keyword evidence="7" id="KW-0325">Glycoprotein</keyword>
<evidence type="ECO:0000256" key="9">
    <source>
        <dbReference type="SAM" id="Phobius"/>
    </source>
</evidence>
<dbReference type="InterPro" id="IPR036259">
    <property type="entry name" value="MFS_trans_sf"/>
</dbReference>
<dbReference type="Gene3D" id="1.20.1250.20">
    <property type="entry name" value="MFS general substrate transporter like domains"/>
    <property type="match status" value="1"/>
</dbReference>
<feature type="transmembrane region" description="Helical" evidence="9">
    <location>
        <begin position="145"/>
        <end position="161"/>
    </location>
</feature>
<dbReference type="AlphaFoldDB" id="A0A9P8RL11"/>
<dbReference type="OrthoDB" id="4142200at2759"/>
<dbReference type="PANTHER" id="PTHR48022">
    <property type="entry name" value="PLASTIDIC GLUCOSE TRANSPORTER 4"/>
    <property type="match status" value="1"/>
</dbReference>
<dbReference type="NCBIfam" id="TIGR00879">
    <property type="entry name" value="SP"/>
    <property type="match status" value="1"/>
</dbReference>
<evidence type="ECO:0000256" key="2">
    <source>
        <dbReference type="ARBA" id="ARBA00010992"/>
    </source>
</evidence>
<evidence type="ECO:0000256" key="1">
    <source>
        <dbReference type="ARBA" id="ARBA00004141"/>
    </source>
</evidence>
<dbReference type="InterPro" id="IPR003663">
    <property type="entry name" value="Sugar/inositol_transpt"/>
</dbReference>
<feature type="transmembrane region" description="Helical" evidence="9">
    <location>
        <begin position="53"/>
        <end position="72"/>
    </location>
</feature>
<evidence type="ECO:0000256" key="3">
    <source>
        <dbReference type="ARBA" id="ARBA00022448"/>
    </source>
</evidence>
<accession>A0A9P8RL11</accession>
<dbReference type="RefSeq" id="XP_045954346.1">
    <property type="nucleotide sequence ID" value="XM_046098473.1"/>
</dbReference>
<sequence length="532" mass="59085">MYTASNVYFICGFAALVGGGLFGFDISSMSGVLGTNAYIRYFDNPVSYRQGGITASMPAGSLVGSLVSSFIADKYSRKVALQVSCLLWIIGSIIQCAAQNVGMLCAGRVIAGLCVGIASSIVPVYQSEIAPKEIRGRIVSLQQWAITWGILIQYFIQYGAAQVGGGPESENQPEAAFRIPWGVQMVPAFILLIGLFFFPYSPRWLASRDRWEEAIKVLALLHGAGDVNHPKVLAEYQEIEDALRFEREEAISSFRALTQPRIFKRVILGMSIQMWSQLCAGMNIMMYYIVYIMKGADIGDELLTSAIQYIINVVMTLPAILYLDKIGRRPALIFGSFFMMIWLFISGSLQAVYGHPNDFTNPRLDQITWVVQGNKSASSAIVACSYLFVATFATTWGPTSWTYPAEIFPSKVRAKAVSLATASNWFWNMVLAFAVPPLLWNINWKMYMIFATFNGLAFIHMTLLAPETRGFTLEEMNEVFDSGRPAWKSFKKESRLDQLTKDIEAGNVKINAPFSHVEKLAPTTPKTQEPTT</sequence>
<dbReference type="Pfam" id="PF00083">
    <property type="entry name" value="Sugar_tr"/>
    <property type="match status" value="1"/>
</dbReference>
<feature type="transmembrane region" description="Helical" evidence="9">
    <location>
        <begin position="7"/>
        <end position="33"/>
    </location>
</feature>
<evidence type="ECO:0000259" key="10">
    <source>
        <dbReference type="PROSITE" id="PS50850"/>
    </source>
</evidence>
<feature type="transmembrane region" description="Helical" evidence="9">
    <location>
        <begin position="181"/>
        <end position="200"/>
    </location>
</feature>
<reference evidence="11" key="1">
    <citation type="journal article" date="2021" name="Nat. Commun.">
        <title>Genetic determinants of endophytism in the Arabidopsis root mycobiome.</title>
        <authorList>
            <person name="Mesny F."/>
            <person name="Miyauchi S."/>
            <person name="Thiergart T."/>
            <person name="Pickel B."/>
            <person name="Atanasova L."/>
            <person name="Karlsson M."/>
            <person name="Huettel B."/>
            <person name="Barry K.W."/>
            <person name="Haridas S."/>
            <person name="Chen C."/>
            <person name="Bauer D."/>
            <person name="Andreopoulos W."/>
            <person name="Pangilinan J."/>
            <person name="LaButti K."/>
            <person name="Riley R."/>
            <person name="Lipzen A."/>
            <person name="Clum A."/>
            <person name="Drula E."/>
            <person name="Henrissat B."/>
            <person name="Kohler A."/>
            <person name="Grigoriev I.V."/>
            <person name="Martin F.M."/>
            <person name="Hacquard S."/>
        </authorList>
    </citation>
    <scope>NUCLEOTIDE SEQUENCE</scope>
    <source>
        <strain evidence="11">MPI-SDFR-AT-0073</strain>
    </source>
</reference>
<dbReference type="PANTHER" id="PTHR48022:SF35">
    <property type="entry name" value="MAJOR FACILITATOR SUPERFAMILY (MFS) PROFILE DOMAIN-CONTAINING PROTEIN"/>
    <property type="match status" value="1"/>
</dbReference>
<feature type="transmembrane region" description="Helical" evidence="9">
    <location>
        <begin position="302"/>
        <end position="323"/>
    </location>
</feature>
<dbReference type="InterPro" id="IPR050360">
    <property type="entry name" value="MFS_Sugar_Transporters"/>
</dbReference>
<dbReference type="InterPro" id="IPR005828">
    <property type="entry name" value="MFS_sugar_transport-like"/>
</dbReference>
<dbReference type="GeneID" id="70127365"/>
<evidence type="ECO:0000256" key="7">
    <source>
        <dbReference type="ARBA" id="ARBA00023180"/>
    </source>
</evidence>
<feature type="transmembrane region" description="Helical" evidence="9">
    <location>
        <begin position="330"/>
        <end position="353"/>
    </location>
</feature>
<evidence type="ECO:0000256" key="4">
    <source>
        <dbReference type="ARBA" id="ARBA00022692"/>
    </source>
</evidence>
<dbReference type="GO" id="GO:0005351">
    <property type="term" value="F:carbohydrate:proton symporter activity"/>
    <property type="evidence" value="ECO:0007669"/>
    <property type="project" value="TreeGrafter"/>
</dbReference>
<name>A0A9P8RL11_9PEZI</name>